<accession>A0A6P2MUZ7</accession>
<dbReference type="EMBL" id="CABVPW010000019">
    <property type="protein sequence ID" value="VWB84333.1"/>
    <property type="molecule type" value="Genomic_DNA"/>
</dbReference>
<dbReference type="Proteomes" id="UP000494218">
    <property type="component" value="Unassembled WGS sequence"/>
</dbReference>
<gene>
    <name evidence="1" type="ORF">BLA23254_03983</name>
</gene>
<reference evidence="1 2" key="1">
    <citation type="submission" date="2019-09" db="EMBL/GenBank/DDBJ databases">
        <authorList>
            <person name="Depoorter E."/>
        </authorList>
    </citation>
    <scope>NUCLEOTIDE SEQUENCE [LARGE SCALE GENOMIC DNA]</scope>
    <source>
        <strain evidence="1">LMG 23254</strain>
    </source>
</reference>
<proteinExistence type="predicted"/>
<evidence type="ECO:0000313" key="1">
    <source>
        <dbReference type="EMBL" id="VWB84333.1"/>
    </source>
</evidence>
<name>A0A6P2MUZ7_BURL3</name>
<organism evidence="1 2">
    <name type="scientific">Burkholderia lata (strain ATCC 17760 / DSM 23089 / LMG 22485 / NCIMB 9086 / R18194 / 383)</name>
    <dbReference type="NCBI Taxonomy" id="482957"/>
    <lineage>
        <taxon>Bacteria</taxon>
        <taxon>Pseudomonadati</taxon>
        <taxon>Pseudomonadota</taxon>
        <taxon>Betaproteobacteria</taxon>
        <taxon>Burkholderiales</taxon>
        <taxon>Burkholderiaceae</taxon>
        <taxon>Burkholderia</taxon>
        <taxon>Burkholderia cepacia complex</taxon>
    </lineage>
</organism>
<protein>
    <submittedName>
        <fullName evidence="1">Uncharacterized protein</fullName>
    </submittedName>
</protein>
<evidence type="ECO:0000313" key="2">
    <source>
        <dbReference type="Proteomes" id="UP000494218"/>
    </source>
</evidence>
<dbReference type="AlphaFoldDB" id="A0A6P2MUZ7"/>
<sequence>MGFVRALRLRHFREKLPADDTATLRARRVRG</sequence>